<dbReference type="Proteomes" id="UP000178656">
    <property type="component" value="Unassembled WGS sequence"/>
</dbReference>
<proteinExistence type="predicted"/>
<dbReference type="Gene3D" id="1.20.1440.60">
    <property type="entry name" value="23S rRNA-intervening sequence"/>
    <property type="match status" value="1"/>
</dbReference>
<dbReference type="InterPro" id="IPR036583">
    <property type="entry name" value="23S_rRNA_IVS_sf"/>
</dbReference>
<evidence type="ECO:0000259" key="1">
    <source>
        <dbReference type="Pfam" id="PF22296"/>
    </source>
</evidence>
<evidence type="ECO:0000313" key="2">
    <source>
        <dbReference type="EMBL" id="OGF34140.1"/>
    </source>
</evidence>
<dbReference type="AlphaFoldDB" id="A0A1F5T598"/>
<organism evidence="2 3">
    <name type="scientific">Candidatus Falkowbacteria bacterium RIFOXYC2_FULL_48_21</name>
    <dbReference type="NCBI Taxonomy" id="1798005"/>
    <lineage>
        <taxon>Bacteria</taxon>
        <taxon>Candidatus Falkowiibacteriota</taxon>
    </lineage>
</organism>
<dbReference type="Pfam" id="PF22296">
    <property type="entry name" value="bAvd"/>
    <property type="match status" value="1"/>
</dbReference>
<reference evidence="2 3" key="1">
    <citation type="journal article" date="2016" name="Nat. Commun.">
        <title>Thousands of microbial genomes shed light on interconnected biogeochemical processes in an aquifer system.</title>
        <authorList>
            <person name="Anantharaman K."/>
            <person name="Brown C.T."/>
            <person name="Hug L.A."/>
            <person name="Sharon I."/>
            <person name="Castelle C.J."/>
            <person name="Probst A.J."/>
            <person name="Thomas B.C."/>
            <person name="Singh A."/>
            <person name="Wilkins M.J."/>
            <person name="Karaoz U."/>
            <person name="Brodie E.L."/>
            <person name="Williams K.H."/>
            <person name="Hubbard S.S."/>
            <person name="Banfield J.F."/>
        </authorList>
    </citation>
    <scope>NUCLEOTIDE SEQUENCE [LARGE SCALE GENOMIC DNA]</scope>
</reference>
<evidence type="ECO:0000313" key="3">
    <source>
        <dbReference type="Proteomes" id="UP000178656"/>
    </source>
</evidence>
<protein>
    <recommendedName>
        <fullName evidence="1">bAvd-like domain-containing protein</fullName>
    </recommendedName>
</protein>
<dbReference type="EMBL" id="MFGM01000083">
    <property type="protein sequence ID" value="OGF34140.1"/>
    <property type="molecule type" value="Genomic_DNA"/>
</dbReference>
<sequence>MDGFHNFELNIPLADKLFTLFKTTYQQLKRFPKKERYSLGESLEKGILHLLTQTFYINQLPYPLKENELFKLNAQIETLKRLFRLTREIGIWGEPEYLTVSAHTQEIGKMVGGWIKYLKSNR</sequence>
<dbReference type="InterPro" id="IPR055360">
    <property type="entry name" value="bAvd"/>
</dbReference>
<gene>
    <name evidence="2" type="ORF">A2482_00025</name>
</gene>
<accession>A0A1F5T598</accession>
<dbReference type="CDD" id="cd16376">
    <property type="entry name" value="Avd_like"/>
    <property type="match status" value="1"/>
</dbReference>
<comment type="caution">
    <text evidence="2">The sequence shown here is derived from an EMBL/GenBank/DDBJ whole genome shotgun (WGS) entry which is preliminary data.</text>
</comment>
<name>A0A1F5T598_9BACT</name>
<feature type="domain" description="bAvd-like" evidence="1">
    <location>
        <begin position="16"/>
        <end position="117"/>
    </location>
</feature>